<dbReference type="Pfam" id="PF00828">
    <property type="entry name" value="Ribosomal_L27A"/>
    <property type="match status" value="1"/>
</dbReference>
<keyword evidence="4" id="KW-0694">RNA-binding</keyword>
<evidence type="ECO:0000256" key="1">
    <source>
        <dbReference type="ARBA" id="ARBA00007320"/>
    </source>
</evidence>
<comment type="similarity">
    <text evidence="1 4">Belongs to the universal ribosomal protein uL15 family.</text>
</comment>
<reference evidence="7 8" key="1">
    <citation type="journal article" date="2016" name="Nat. Commun.">
        <title>Thousands of microbial genomes shed light on interconnected biogeochemical processes in an aquifer system.</title>
        <authorList>
            <person name="Anantharaman K."/>
            <person name="Brown C.T."/>
            <person name="Hug L.A."/>
            <person name="Sharon I."/>
            <person name="Castelle C.J."/>
            <person name="Probst A.J."/>
            <person name="Thomas B.C."/>
            <person name="Singh A."/>
            <person name="Wilkins M.J."/>
            <person name="Karaoz U."/>
            <person name="Brodie E.L."/>
            <person name="Williams K.H."/>
            <person name="Hubbard S.S."/>
            <person name="Banfield J.F."/>
        </authorList>
    </citation>
    <scope>NUCLEOTIDE SEQUENCE [LARGE SCALE GENOMIC DNA]</scope>
</reference>
<dbReference type="HAMAP" id="MF_01341">
    <property type="entry name" value="Ribosomal_uL15"/>
    <property type="match status" value="1"/>
</dbReference>
<dbReference type="InterPro" id="IPR036227">
    <property type="entry name" value="Ribosomal_uL15/eL18_sf"/>
</dbReference>
<evidence type="ECO:0000256" key="2">
    <source>
        <dbReference type="ARBA" id="ARBA00022980"/>
    </source>
</evidence>
<accession>A0A1F5DQI9</accession>
<gene>
    <name evidence="4" type="primary">rplO</name>
    <name evidence="7" type="ORF">A2V71_00870</name>
</gene>
<protein>
    <recommendedName>
        <fullName evidence="4">Large ribosomal subunit protein uL15</fullName>
    </recommendedName>
</protein>
<comment type="function">
    <text evidence="4">Binds to the 23S rRNA.</text>
</comment>
<dbReference type="Gene3D" id="3.100.10.10">
    <property type="match status" value="1"/>
</dbReference>
<proteinExistence type="inferred from homology"/>
<dbReference type="Proteomes" id="UP000178764">
    <property type="component" value="Unassembled WGS sequence"/>
</dbReference>
<evidence type="ECO:0000256" key="5">
    <source>
        <dbReference type="SAM" id="MobiDB-lite"/>
    </source>
</evidence>
<keyword evidence="4" id="KW-0699">rRNA-binding</keyword>
<dbReference type="InterPro" id="IPR005749">
    <property type="entry name" value="Ribosomal_uL15_bac-type"/>
</dbReference>
<name>A0A1F5DQI9_9BACT</name>
<evidence type="ECO:0000256" key="4">
    <source>
        <dbReference type="HAMAP-Rule" id="MF_01341"/>
    </source>
</evidence>
<evidence type="ECO:0000259" key="6">
    <source>
        <dbReference type="Pfam" id="PF00828"/>
    </source>
</evidence>
<evidence type="ECO:0000313" key="7">
    <source>
        <dbReference type="EMBL" id="OGD57355.1"/>
    </source>
</evidence>
<feature type="compositionally biased region" description="Basic residues" evidence="5">
    <location>
        <begin position="1"/>
        <end position="17"/>
    </location>
</feature>
<dbReference type="PANTHER" id="PTHR12934">
    <property type="entry name" value="50S RIBOSOMAL PROTEIN L15"/>
    <property type="match status" value="1"/>
</dbReference>
<dbReference type="GO" id="GO:0019843">
    <property type="term" value="F:rRNA binding"/>
    <property type="evidence" value="ECO:0007669"/>
    <property type="project" value="UniProtKB-UniRule"/>
</dbReference>
<dbReference type="NCBIfam" id="TIGR01071">
    <property type="entry name" value="rplO_bact"/>
    <property type="match status" value="1"/>
</dbReference>
<dbReference type="AlphaFoldDB" id="A0A1F5DQI9"/>
<feature type="domain" description="Large ribosomal subunit protein uL15/eL18" evidence="6">
    <location>
        <begin position="74"/>
        <end position="129"/>
    </location>
</feature>
<feature type="compositionally biased region" description="Basic residues" evidence="5">
    <location>
        <begin position="151"/>
        <end position="160"/>
    </location>
</feature>
<feature type="compositionally biased region" description="Basic and acidic residues" evidence="5">
    <location>
        <begin position="138"/>
        <end position="150"/>
    </location>
</feature>
<evidence type="ECO:0000313" key="8">
    <source>
        <dbReference type="Proteomes" id="UP000178764"/>
    </source>
</evidence>
<feature type="compositionally biased region" description="Gly residues" evidence="5">
    <location>
        <begin position="21"/>
        <end position="33"/>
    </location>
</feature>
<dbReference type="PANTHER" id="PTHR12934:SF11">
    <property type="entry name" value="LARGE RIBOSOMAL SUBUNIT PROTEIN UL15M"/>
    <property type="match status" value="1"/>
</dbReference>
<dbReference type="GO" id="GO:0006412">
    <property type="term" value="P:translation"/>
    <property type="evidence" value="ECO:0007669"/>
    <property type="project" value="UniProtKB-UniRule"/>
</dbReference>
<comment type="subunit">
    <text evidence="4">Part of the 50S ribosomal subunit.</text>
</comment>
<keyword evidence="2 4" id="KW-0689">Ribosomal protein</keyword>
<sequence>MKLHQLPKINKGKKSRVGRGIAAGQGKTAGRGTKGQKSRSGYNIPRRFEGGQTPLIARLPKAKGFTARAKKPTVLNIARIEKHFNDGEEVSFKTLKEKGLVSDASNGVKILGPGKLTKNLRFSDVKLTKKLLEDLKNLKEKPKAEPEKASPKKARVTSTK</sequence>
<comment type="caution">
    <text evidence="7">The sequence shown here is derived from an EMBL/GenBank/DDBJ whole genome shotgun (WGS) entry which is preliminary data.</text>
</comment>
<evidence type="ECO:0000256" key="3">
    <source>
        <dbReference type="ARBA" id="ARBA00023274"/>
    </source>
</evidence>
<organism evidence="7 8">
    <name type="scientific">Candidatus Berkelbacteria bacterium RBG_13_40_8</name>
    <dbReference type="NCBI Taxonomy" id="1797467"/>
    <lineage>
        <taxon>Bacteria</taxon>
        <taxon>Candidatus Berkelbacteria</taxon>
    </lineage>
</organism>
<feature type="region of interest" description="Disordered" evidence="5">
    <location>
        <begin position="1"/>
        <end position="52"/>
    </location>
</feature>
<dbReference type="InterPro" id="IPR030878">
    <property type="entry name" value="Ribosomal_uL15"/>
</dbReference>
<dbReference type="EMBL" id="MEZT01000003">
    <property type="protein sequence ID" value="OGD57355.1"/>
    <property type="molecule type" value="Genomic_DNA"/>
</dbReference>
<dbReference type="InterPro" id="IPR021131">
    <property type="entry name" value="Ribosomal_uL15/eL18"/>
</dbReference>
<dbReference type="GO" id="GO:0022625">
    <property type="term" value="C:cytosolic large ribosomal subunit"/>
    <property type="evidence" value="ECO:0007669"/>
    <property type="project" value="TreeGrafter"/>
</dbReference>
<keyword evidence="3 4" id="KW-0687">Ribonucleoprotein</keyword>
<feature type="region of interest" description="Disordered" evidence="5">
    <location>
        <begin position="138"/>
        <end position="160"/>
    </location>
</feature>
<dbReference type="SUPFAM" id="SSF52080">
    <property type="entry name" value="Ribosomal proteins L15p and L18e"/>
    <property type="match status" value="1"/>
</dbReference>
<dbReference type="GO" id="GO:0003735">
    <property type="term" value="F:structural constituent of ribosome"/>
    <property type="evidence" value="ECO:0007669"/>
    <property type="project" value="InterPro"/>
</dbReference>